<reference evidence="2 3" key="1">
    <citation type="submission" date="2017-02" db="EMBL/GenBank/DDBJ databases">
        <authorList>
            <consortium name="Pathogen Informatics"/>
        </authorList>
    </citation>
    <scope>NUCLEOTIDE SEQUENCE [LARGE SCALE GENOMIC DNA]</scope>
    <source>
        <strain evidence="2 3">VRECD0157</strain>
    </source>
</reference>
<proteinExistence type="predicted"/>
<feature type="transmembrane region" description="Helical" evidence="1">
    <location>
        <begin position="35"/>
        <end position="53"/>
    </location>
</feature>
<name>A0A9X8RLF7_CLODI</name>
<dbReference type="EMBL" id="FUPS01000014">
    <property type="protein sequence ID" value="SJS98121.1"/>
    <property type="molecule type" value="Genomic_DNA"/>
</dbReference>
<protein>
    <submittedName>
        <fullName evidence="2">Uncharacterized protein</fullName>
    </submittedName>
</protein>
<organism evidence="2 3">
    <name type="scientific">Clostridioides difficile</name>
    <name type="common">Peptoclostridium difficile</name>
    <dbReference type="NCBI Taxonomy" id="1496"/>
    <lineage>
        <taxon>Bacteria</taxon>
        <taxon>Bacillati</taxon>
        <taxon>Bacillota</taxon>
        <taxon>Clostridia</taxon>
        <taxon>Peptostreptococcales</taxon>
        <taxon>Peptostreptococcaceae</taxon>
        <taxon>Clostridioides</taxon>
    </lineage>
</organism>
<accession>A0A9X8RLF7</accession>
<sequence length="56" mass="6164">MKLGIPQILVIIIYVMQLGVSLANNGKVKEMKISFGVSTISKLVIFGLLYWGGFFS</sequence>
<dbReference type="AlphaFoldDB" id="A0A9X8RLF7"/>
<evidence type="ECO:0000256" key="1">
    <source>
        <dbReference type="SAM" id="Phobius"/>
    </source>
</evidence>
<keyword evidence="1" id="KW-0472">Membrane</keyword>
<keyword evidence="1" id="KW-1133">Transmembrane helix</keyword>
<dbReference type="Proteomes" id="UP000189137">
    <property type="component" value="Unassembled WGS sequence"/>
</dbReference>
<evidence type="ECO:0000313" key="2">
    <source>
        <dbReference type="EMBL" id="SJS98121.1"/>
    </source>
</evidence>
<dbReference type="RefSeq" id="WP_021402154.1">
    <property type="nucleotide sequence ID" value="NZ_CP149699.1"/>
</dbReference>
<keyword evidence="1" id="KW-0812">Transmembrane</keyword>
<gene>
    <name evidence="2" type="ORF">SAMEA3375112_03322</name>
</gene>
<feature type="transmembrane region" description="Helical" evidence="1">
    <location>
        <begin position="6"/>
        <end position="23"/>
    </location>
</feature>
<comment type="caution">
    <text evidence="2">The sequence shown here is derived from an EMBL/GenBank/DDBJ whole genome shotgun (WGS) entry which is preliminary data.</text>
</comment>
<evidence type="ECO:0000313" key="3">
    <source>
        <dbReference type="Proteomes" id="UP000189137"/>
    </source>
</evidence>